<evidence type="ECO:0000256" key="1">
    <source>
        <dbReference type="SAM" id="MobiDB-lite"/>
    </source>
</evidence>
<feature type="compositionally biased region" description="Basic and acidic residues" evidence="1">
    <location>
        <begin position="44"/>
        <end position="60"/>
    </location>
</feature>
<comment type="caution">
    <text evidence="2">The sequence shown here is derived from an EMBL/GenBank/DDBJ whole genome shotgun (WGS) entry which is preliminary data.</text>
</comment>
<proteinExistence type="predicted"/>
<dbReference type="Proteomes" id="UP001279734">
    <property type="component" value="Unassembled WGS sequence"/>
</dbReference>
<accession>A0AAD3SE90</accession>
<protein>
    <submittedName>
        <fullName evidence="2">Uncharacterized protein</fullName>
    </submittedName>
</protein>
<feature type="region of interest" description="Disordered" evidence="1">
    <location>
        <begin position="1"/>
        <end position="22"/>
    </location>
</feature>
<sequence>MTNWRYQIPKSTQSRKLREEEENQQRFSLILESGRLIMISARAEGGKRQEHRNSADRNFQESEGMESETIMEIISPPYSFDTPIHRL</sequence>
<gene>
    <name evidence="2" type="ORF">Nepgr_011105</name>
</gene>
<evidence type="ECO:0000313" key="2">
    <source>
        <dbReference type="EMBL" id="GMH09264.1"/>
    </source>
</evidence>
<feature type="region of interest" description="Disordered" evidence="1">
    <location>
        <begin position="43"/>
        <end position="67"/>
    </location>
</feature>
<name>A0AAD3SE90_NEPGR</name>
<organism evidence="2 3">
    <name type="scientific">Nepenthes gracilis</name>
    <name type="common">Slender pitcher plant</name>
    <dbReference type="NCBI Taxonomy" id="150966"/>
    <lineage>
        <taxon>Eukaryota</taxon>
        <taxon>Viridiplantae</taxon>
        <taxon>Streptophyta</taxon>
        <taxon>Embryophyta</taxon>
        <taxon>Tracheophyta</taxon>
        <taxon>Spermatophyta</taxon>
        <taxon>Magnoliopsida</taxon>
        <taxon>eudicotyledons</taxon>
        <taxon>Gunneridae</taxon>
        <taxon>Pentapetalae</taxon>
        <taxon>Caryophyllales</taxon>
        <taxon>Nepenthaceae</taxon>
        <taxon>Nepenthes</taxon>
    </lineage>
</organism>
<evidence type="ECO:0000313" key="3">
    <source>
        <dbReference type="Proteomes" id="UP001279734"/>
    </source>
</evidence>
<feature type="compositionally biased region" description="Polar residues" evidence="1">
    <location>
        <begin position="1"/>
        <end position="14"/>
    </location>
</feature>
<keyword evidence="3" id="KW-1185">Reference proteome</keyword>
<dbReference type="EMBL" id="BSYO01000009">
    <property type="protein sequence ID" value="GMH09264.1"/>
    <property type="molecule type" value="Genomic_DNA"/>
</dbReference>
<reference evidence="2" key="1">
    <citation type="submission" date="2023-05" db="EMBL/GenBank/DDBJ databases">
        <title>Nepenthes gracilis genome sequencing.</title>
        <authorList>
            <person name="Fukushima K."/>
        </authorList>
    </citation>
    <scope>NUCLEOTIDE SEQUENCE</scope>
    <source>
        <strain evidence="2">SING2019-196</strain>
    </source>
</reference>
<dbReference type="AlphaFoldDB" id="A0AAD3SE90"/>